<dbReference type="GO" id="GO:0016874">
    <property type="term" value="F:ligase activity"/>
    <property type="evidence" value="ECO:0007669"/>
    <property type="project" value="UniProtKB-KW"/>
</dbReference>
<keyword evidence="4" id="KW-1185">Reference proteome</keyword>
<dbReference type="RefSeq" id="WP_344647578.1">
    <property type="nucleotide sequence ID" value="NZ_BAAAGX010000006.1"/>
</dbReference>
<dbReference type="InterPro" id="IPR045851">
    <property type="entry name" value="AMP-bd_C_sf"/>
</dbReference>
<feature type="domain" description="AMP-dependent synthetase/ligase" evidence="1">
    <location>
        <begin position="10"/>
        <end position="373"/>
    </location>
</feature>
<dbReference type="Proteomes" id="UP001500967">
    <property type="component" value="Unassembled WGS sequence"/>
</dbReference>
<dbReference type="Pfam" id="PF13193">
    <property type="entry name" value="AMP-binding_C"/>
    <property type="match status" value="1"/>
</dbReference>
<dbReference type="Pfam" id="PF00501">
    <property type="entry name" value="AMP-binding"/>
    <property type="match status" value="1"/>
</dbReference>
<evidence type="ECO:0000313" key="4">
    <source>
        <dbReference type="Proteomes" id="UP001500967"/>
    </source>
</evidence>
<name>A0ABN0TPI1_9ACTN</name>
<dbReference type="InterPro" id="IPR020459">
    <property type="entry name" value="AMP-binding"/>
</dbReference>
<accession>A0ABN0TPI1</accession>
<dbReference type="InterPro" id="IPR000873">
    <property type="entry name" value="AMP-dep_synth/lig_dom"/>
</dbReference>
<dbReference type="InterPro" id="IPR020845">
    <property type="entry name" value="AMP-binding_CS"/>
</dbReference>
<evidence type="ECO:0000259" key="2">
    <source>
        <dbReference type="Pfam" id="PF13193"/>
    </source>
</evidence>
<keyword evidence="3" id="KW-0436">Ligase</keyword>
<organism evidence="3 4">
    <name type="scientific">Cryptosporangium japonicum</name>
    <dbReference type="NCBI Taxonomy" id="80872"/>
    <lineage>
        <taxon>Bacteria</taxon>
        <taxon>Bacillati</taxon>
        <taxon>Actinomycetota</taxon>
        <taxon>Actinomycetes</taxon>
        <taxon>Cryptosporangiales</taxon>
        <taxon>Cryptosporangiaceae</taxon>
        <taxon>Cryptosporangium</taxon>
    </lineage>
</organism>
<dbReference type="Gene3D" id="3.30.300.30">
    <property type="match status" value="1"/>
</dbReference>
<protein>
    <submittedName>
        <fullName evidence="3">Long-chain fatty acid--CoA ligase</fullName>
    </submittedName>
</protein>
<dbReference type="EMBL" id="BAAAGX010000006">
    <property type="protein sequence ID" value="GAA0226883.1"/>
    <property type="molecule type" value="Genomic_DNA"/>
</dbReference>
<dbReference type="PANTHER" id="PTHR43767">
    <property type="entry name" value="LONG-CHAIN-FATTY-ACID--COA LIGASE"/>
    <property type="match status" value="1"/>
</dbReference>
<feature type="domain" description="AMP-binding enzyme C-terminal" evidence="2">
    <location>
        <begin position="423"/>
        <end position="498"/>
    </location>
</feature>
<dbReference type="CDD" id="cd05936">
    <property type="entry name" value="FC-FACS_FadD_like"/>
    <property type="match status" value="1"/>
</dbReference>
<dbReference type="InterPro" id="IPR025110">
    <property type="entry name" value="AMP-bd_C"/>
</dbReference>
<proteinExistence type="predicted"/>
<evidence type="ECO:0000259" key="1">
    <source>
        <dbReference type="Pfam" id="PF00501"/>
    </source>
</evidence>
<dbReference type="PRINTS" id="PR00154">
    <property type="entry name" value="AMPBINDING"/>
</dbReference>
<dbReference type="PROSITE" id="PS00455">
    <property type="entry name" value="AMP_BINDING"/>
    <property type="match status" value="1"/>
</dbReference>
<evidence type="ECO:0000313" key="3">
    <source>
        <dbReference type="EMBL" id="GAA0226883.1"/>
    </source>
</evidence>
<reference evidence="3 4" key="1">
    <citation type="journal article" date="2019" name="Int. J. Syst. Evol. Microbiol.">
        <title>The Global Catalogue of Microorganisms (GCM) 10K type strain sequencing project: providing services to taxonomists for standard genome sequencing and annotation.</title>
        <authorList>
            <consortium name="The Broad Institute Genomics Platform"/>
            <consortium name="The Broad Institute Genome Sequencing Center for Infectious Disease"/>
            <person name="Wu L."/>
            <person name="Ma J."/>
        </authorList>
    </citation>
    <scope>NUCLEOTIDE SEQUENCE [LARGE SCALE GENOMIC DNA]</scope>
    <source>
        <strain evidence="3 4">JCM 10425</strain>
    </source>
</reference>
<sequence>MPLSVASILAETAARRPNHTALVLGDLRLPYAAVWDQAKRYAAVFRAQGIGPGDRVSILIPNTPHFVFAYYGAAALGAVVVPVHALLRAEEIEYVLKDSGSKLFVCAGPLLGEGAKGAELAGVPLFTVLGTDEIDAPRLDDLAQQTDPIAAYEQAEPDDVAVILYTSGTTGKPKGAMLTHLNIVMNVDTSVISSFDTTPDDVVLGCLPLFHSFGQTVSLNVTFRAGGTLVLMPRFDGPGALALMLKEKVTNFIAVPTMYIALLDALRNAEGGEKPPLRLAISGGASLPLAVLEQFEQVFQIPVYEGYGLTETSPVATFNQKGWPTKPGTVGRPIWGVDAEIARPEIEERIEFLPTGELGEIVIRGHNIMKGYLNRPEATAEAIVDRWFRTGDLGTKDEDGYITIVDRKKDMVLRGGFNVYPREVEEVLMRHPDVAQVAVIAVPHPTHGEEVCAVIVPNPGASPDKEQIIGWAKTHLAGHKYPRIIEFVDAFPLGPSGKVLKRELKTRFH</sequence>
<comment type="caution">
    <text evidence="3">The sequence shown here is derived from an EMBL/GenBank/DDBJ whole genome shotgun (WGS) entry which is preliminary data.</text>
</comment>
<dbReference type="PANTHER" id="PTHR43767:SF12">
    <property type="entry name" value="AMP-DEPENDENT SYNTHETASE AND LIGASE"/>
    <property type="match status" value="1"/>
</dbReference>
<dbReference type="Gene3D" id="3.40.50.12780">
    <property type="entry name" value="N-terminal domain of ligase-like"/>
    <property type="match status" value="1"/>
</dbReference>
<dbReference type="InterPro" id="IPR042099">
    <property type="entry name" value="ANL_N_sf"/>
</dbReference>
<dbReference type="SUPFAM" id="SSF56801">
    <property type="entry name" value="Acetyl-CoA synthetase-like"/>
    <property type="match status" value="1"/>
</dbReference>
<dbReference type="InterPro" id="IPR050237">
    <property type="entry name" value="ATP-dep_AMP-bd_enzyme"/>
</dbReference>
<gene>
    <name evidence="3" type="ORF">GCM10009539_10330</name>
</gene>